<name>F2JP60_CELLD</name>
<organism evidence="1 2">
    <name type="scientific">Cellulosilyticum lentocellum (strain ATCC 49066 / DSM 5427 / NCIMB 11756 / RHM5)</name>
    <name type="common">Clostridium lentocellum</name>
    <dbReference type="NCBI Taxonomy" id="642492"/>
    <lineage>
        <taxon>Bacteria</taxon>
        <taxon>Bacillati</taxon>
        <taxon>Bacillota</taxon>
        <taxon>Clostridia</taxon>
        <taxon>Lachnospirales</taxon>
        <taxon>Cellulosilyticaceae</taxon>
        <taxon>Cellulosilyticum</taxon>
    </lineage>
</organism>
<dbReference type="HOGENOM" id="CLU_2245094_0_0_9"/>
<gene>
    <name evidence="1" type="ordered locus">Clole_3104</name>
</gene>
<keyword evidence="2" id="KW-1185">Reference proteome</keyword>
<protein>
    <submittedName>
        <fullName evidence="1">Uncharacterized protein</fullName>
    </submittedName>
</protein>
<dbReference type="AlphaFoldDB" id="F2JP60"/>
<accession>F2JP60</accession>
<dbReference type="KEGG" id="cle:Clole_3104"/>
<reference evidence="1 2" key="1">
    <citation type="journal article" date="2011" name="J. Bacteriol.">
        <title>Complete genome sequence of the cellulose-degrading bacterium Cellulosilyticum lentocellum.</title>
        <authorList>
            <consortium name="US DOE Joint Genome Institute"/>
            <person name="Miller D.A."/>
            <person name="Suen G."/>
            <person name="Bruce D."/>
            <person name="Copeland A."/>
            <person name="Cheng J.F."/>
            <person name="Detter C."/>
            <person name="Goodwin L.A."/>
            <person name="Han C.S."/>
            <person name="Hauser L.J."/>
            <person name="Land M.L."/>
            <person name="Lapidus A."/>
            <person name="Lucas S."/>
            <person name="Meincke L."/>
            <person name="Pitluck S."/>
            <person name="Tapia R."/>
            <person name="Teshima H."/>
            <person name="Woyke T."/>
            <person name="Fox B.G."/>
            <person name="Angert E.R."/>
            <person name="Currie C.R."/>
        </authorList>
    </citation>
    <scope>NUCLEOTIDE SEQUENCE [LARGE SCALE GENOMIC DNA]</scope>
    <source>
        <strain evidence="2">ATCC 49066 / DSM 5427 / NCIMB 11756 / RHM5</strain>
    </source>
</reference>
<dbReference type="EMBL" id="CP002582">
    <property type="protein sequence ID" value="ADZ84799.1"/>
    <property type="molecule type" value="Genomic_DNA"/>
</dbReference>
<sequence length="104" mass="12188">MGEAATVACQPMTFQGEESRHSNNFCVNQLPHKDKLLWHIITKTDTDTEIRFNVKEHHTYKEDDLRFENIQNGTITPYYAYRNLYISEVKNVTGHFIVRVEAID</sequence>
<dbReference type="Proteomes" id="UP000008467">
    <property type="component" value="Chromosome"/>
</dbReference>
<dbReference type="STRING" id="642492.Clole_3104"/>
<evidence type="ECO:0000313" key="1">
    <source>
        <dbReference type="EMBL" id="ADZ84799.1"/>
    </source>
</evidence>
<proteinExistence type="predicted"/>
<evidence type="ECO:0000313" key="2">
    <source>
        <dbReference type="Proteomes" id="UP000008467"/>
    </source>
</evidence>